<name>A0A1W5D4T9_9LECA</name>
<dbReference type="Proteomes" id="UP000192927">
    <property type="component" value="Unassembled WGS sequence"/>
</dbReference>
<dbReference type="AlphaFoldDB" id="A0A1W5D4T9"/>
<dbReference type="InterPro" id="IPR036770">
    <property type="entry name" value="Ankyrin_rpt-contain_sf"/>
</dbReference>
<evidence type="ECO:0000313" key="5">
    <source>
        <dbReference type="Proteomes" id="UP000192927"/>
    </source>
</evidence>
<reference evidence="5" key="1">
    <citation type="submission" date="2017-03" db="EMBL/GenBank/DDBJ databases">
        <authorList>
            <person name="Sharma R."/>
            <person name="Thines M."/>
        </authorList>
    </citation>
    <scope>NUCLEOTIDE SEQUENCE [LARGE SCALE GENOMIC DNA]</scope>
</reference>
<dbReference type="SUPFAM" id="SSF48403">
    <property type="entry name" value="Ankyrin repeat"/>
    <property type="match status" value="1"/>
</dbReference>
<dbReference type="SMART" id="SM00248">
    <property type="entry name" value="ANK"/>
    <property type="match status" value="2"/>
</dbReference>
<sequence length="106" mass="11725">MLLDKGADVNAQGGVYGNALQAVSERGHDQVVRMLLDKGADVNAQDKRYGNALQAASERGHDQVVRMLLDKGADTKGRMSTLKVECMATLCRQRQEQVMIKWCRCC</sequence>
<proteinExistence type="predicted"/>
<dbReference type="PANTHER" id="PTHR24126:SF14">
    <property type="entry name" value="ANK_REP_REGION DOMAIN-CONTAINING PROTEIN"/>
    <property type="match status" value="1"/>
</dbReference>
<keyword evidence="5" id="KW-1185">Reference proteome</keyword>
<organism evidence="4 5">
    <name type="scientific">Lasallia pustulata</name>
    <dbReference type="NCBI Taxonomy" id="136370"/>
    <lineage>
        <taxon>Eukaryota</taxon>
        <taxon>Fungi</taxon>
        <taxon>Dikarya</taxon>
        <taxon>Ascomycota</taxon>
        <taxon>Pezizomycotina</taxon>
        <taxon>Lecanoromycetes</taxon>
        <taxon>OSLEUM clade</taxon>
        <taxon>Umbilicariomycetidae</taxon>
        <taxon>Umbilicariales</taxon>
        <taxon>Umbilicariaceae</taxon>
        <taxon>Lasallia</taxon>
    </lineage>
</organism>
<dbReference type="Pfam" id="PF12796">
    <property type="entry name" value="Ank_2"/>
    <property type="match status" value="1"/>
</dbReference>
<protein>
    <submittedName>
        <fullName evidence="4">Ankyrin repeat domain containing protein</fullName>
    </submittedName>
</protein>
<dbReference type="PANTHER" id="PTHR24126">
    <property type="entry name" value="ANKYRIN REPEAT, PH AND SEC7 DOMAIN CONTAINING PROTEIN SECG-RELATED"/>
    <property type="match status" value="1"/>
</dbReference>
<dbReference type="PROSITE" id="PS50297">
    <property type="entry name" value="ANK_REP_REGION"/>
    <property type="match status" value="2"/>
</dbReference>
<accession>A0A1W5D4T9</accession>
<dbReference type="PROSITE" id="PS50088">
    <property type="entry name" value="ANK_REPEAT"/>
    <property type="match status" value="2"/>
</dbReference>
<dbReference type="Gene3D" id="1.25.40.20">
    <property type="entry name" value="Ankyrin repeat-containing domain"/>
    <property type="match status" value="1"/>
</dbReference>
<keyword evidence="1" id="KW-0677">Repeat</keyword>
<dbReference type="EMBL" id="FWEW01002060">
    <property type="protein sequence ID" value="SLM37992.1"/>
    <property type="molecule type" value="Genomic_DNA"/>
</dbReference>
<evidence type="ECO:0000256" key="1">
    <source>
        <dbReference type="ARBA" id="ARBA00022737"/>
    </source>
</evidence>
<evidence type="ECO:0000256" key="3">
    <source>
        <dbReference type="PROSITE-ProRule" id="PRU00023"/>
    </source>
</evidence>
<evidence type="ECO:0000256" key="2">
    <source>
        <dbReference type="ARBA" id="ARBA00023043"/>
    </source>
</evidence>
<feature type="repeat" description="ANK" evidence="3">
    <location>
        <begin position="18"/>
        <end position="47"/>
    </location>
</feature>
<dbReference type="InterPro" id="IPR002110">
    <property type="entry name" value="Ankyrin_rpt"/>
</dbReference>
<keyword evidence="2 3" id="KW-0040">ANK repeat</keyword>
<evidence type="ECO:0000313" key="4">
    <source>
        <dbReference type="EMBL" id="SLM37992.1"/>
    </source>
</evidence>
<feature type="repeat" description="ANK" evidence="3">
    <location>
        <begin position="48"/>
        <end position="80"/>
    </location>
</feature>